<dbReference type="GO" id="GO:0020037">
    <property type="term" value="F:heme binding"/>
    <property type="evidence" value="ECO:0007669"/>
    <property type="project" value="InterPro"/>
</dbReference>
<feature type="transmembrane region" description="Helical" evidence="6">
    <location>
        <begin position="7"/>
        <end position="28"/>
    </location>
</feature>
<keyword evidence="6" id="KW-1133">Transmembrane helix</keyword>
<keyword evidence="2 4" id="KW-0479">Metal-binding</keyword>
<dbReference type="GO" id="GO:0009055">
    <property type="term" value="F:electron transfer activity"/>
    <property type="evidence" value="ECO:0007669"/>
    <property type="project" value="InterPro"/>
</dbReference>
<keyword evidence="9" id="KW-1185">Reference proteome</keyword>
<reference evidence="8 9" key="1">
    <citation type="submission" date="2018-06" db="EMBL/GenBank/DDBJ databases">
        <title>Genomic Encyclopedia of Type Strains, Phase IV (KMG-IV): sequencing the most valuable type-strain genomes for metagenomic binning, comparative biology and taxonomic classification.</title>
        <authorList>
            <person name="Goeker M."/>
        </authorList>
    </citation>
    <scope>NUCLEOTIDE SEQUENCE [LARGE SCALE GENOMIC DNA]</scope>
    <source>
        <strain evidence="8 9">DSM 25520</strain>
    </source>
</reference>
<comment type="caution">
    <text evidence="8">The sequence shown here is derived from an EMBL/GenBank/DDBJ whole genome shotgun (WGS) entry which is preliminary data.</text>
</comment>
<accession>A0A366H454</accession>
<proteinExistence type="predicted"/>
<keyword evidence="6" id="KW-0812">Transmembrane</keyword>
<evidence type="ECO:0000256" key="2">
    <source>
        <dbReference type="ARBA" id="ARBA00022723"/>
    </source>
</evidence>
<organism evidence="8 9">
    <name type="scientific">Eoetvoesiella caeni</name>
    <dbReference type="NCBI Taxonomy" id="645616"/>
    <lineage>
        <taxon>Bacteria</taxon>
        <taxon>Pseudomonadati</taxon>
        <taxon>Pseudomonadota</taxon>
        <taxon>Betaproteobacteria</taxon>
        <taxon>Burkholderiales</taxon>
        <taxon>Alcaligenaceae</taxon>
        <taxon>Eoetvoesiella</taxon>
    </lineage>
</organism>
<dbReference type="PROSITE" id="PS51007">
    <property type="entry name" value="CYTC"/>
    <property type="match status" value="1"/>
</dbReference>
<evidence type="ECO:0000259" key="7">
    <source>
        <dbReference type="PROSITE" id="PS51007"/>
    </source>
</evidence>
<evidence type="ECO:0000313" key="8">
    <source>
        <dbReference type="EMBL" id="RBP36770.1"/>
    </source>
</evidence>
<dbReference type="InterPro" id="IPR009056">
    <property type="entry name" value="Cyt_c-like_dom"/>
</dbReference>
<keyword evidence="6" id="KW-0472">Membrane</keyword>
<evidence type="ECO:0000256" key="4">
    <source>
        <dbReference type="PROSITE-ProRule" id="PRU00433"/>
    </source>
</evidence>
<evidence type="ECO:0000256" key="1">
    <source>
        <dbReference type="ARBA" id="ARBA00022617"/>
    </source>
</evidence>
<name>A0A366H454_9BURK</name>
<dbReference type="EMBL" id="QNRQ01000011">
    <property type="protein sequence ID" value="RBP36770.1"/>
    <property type="molecule type" value="Genomic_DNA"/>
</dbReference>
<keyword evidence="1 4" id="KW-0349">Heme</keyword>
<dbReference type="InterPro" id="IPR003468">
    <property type="entry name" value="Cyt_c_oxidase_monohaem-su/FixO"/>
</dbReference>
<protein>
    <submittedName>
        <fullName evidence="8">Cytochrome c oxidase cbb3-type subunit 2</fullName>
    </submittedName>
</protein>
<gene>
    <name evidence="8" type="ORF">DFR37_11178</name>
</gene>
<evidence type="ECO:0000256" key="3">
    <source>
        <dbReference type="ARBA" id="ARBA00023004"/>
    </source>
</evidence>
<dbReference type="Proteomes" id="UP000253628">
    <property type="component" value="Unassembled WGS sequence"/>
</dbReference>
<dbReference type="GO" id="GO:0046872">
    <property type="term" value="F:metal ion binding"/>
    <property type="evidence" value="ECO:0007669"/>
    <property type="project" value="UniProtKB-KW"/>
</dbReference>
<feature type="region of interest" description="Disordered" evidence="5">
    <location>
        <begin position="204"/>
        <end position="227"/>
    </location>
</feature>
<dbReference type="AlphaFoldDB" id="A0A366H454"/>
<feature type="domain" description="Cytochrome c" evidence="7">
    <location>
        <begin position="44"/>
        <end position="187"/>
    </location>
</feature>
<dbReference type="Pfam" id="PF02433">
    <property type="entry name" value="FixO"/>
    <property type="match status" value="1"/>
</dbReference>
<dbReference type="RefSeq" id="WP_113934469.1">
    <property type="nucleotide sequence ID" value="NZ_JACCEU010000003.1"/>
</dbReference>
<dbReference type="Gene3D" id="1.10.760.10">
    <property type="entry name" value="Cytochrome c-like domain"/>
    <property type="match status" value="1"/>
</dbReference>
<evidence type="ECO:0000256" key="6">
    <source>
        <dbReference type="SAM" id="Phobius"/>
    </source>
</evidence>
<sequence>MENETKLLAGAMITLSLATAALVVLPFLQLKNVPPPEGLKPYTSEQLRGRQVYMSNGCIACHTQQPSSTGAGVVDSSRGWGRPSVAGDYYYDQPVLLGTMRTGPDLFNIGARQPSVDWQLGHLFQPRAYVPGSIMPAYPFLFEVKDPDNVSKAERVVALPPGTAAEGKVVVARPEALDLVAYLISLNHTYNALTPEQLKYAESRLSPARLKQDDKAEQRQEQAPETK</sequence>
<dbReference type="SUPFAM" id="SSF46626">
    <property type="entry name" value="Cytochrome c"/>
    <property type="match status" value="1"/>
</dbReference>
<feature type="compositionally biased region" description="Basic and acidic residues" evidence="5">
    <location>
        <begin position="210"/>
        <end position="227"/>
    </location>
</feature>
<dbReference type="OrthoDB" id="9805440at2"/>
<dbReference type="InterPro" id="IPR036909">
    <property type="entry name" value="Cyt_c-like_dom_sf"/>
</dbReference>
<evidence type="ECO:0000256" key="5">
    <source>
        <dbReference type="SAM" id="MobiDB-lite"/>
    </source>
</evidence>
<keyword evidence="3 4" id="KW-0408">Iron</keyword>
<evidence type="ECO:0000313" key="9">
    <source>
        <dbReference type="Proteomes" id="UP000253628"/>
    </source>
</evidence>